<evidence type="ECO:0000313" key="1">
    <source>
        <dbReference type="EMBL" id="KAF3527550.1"/>
    </source>
</evidence>
<accession>A0ABQ7B5V5</accession>
<gene>
    <name evidence="1" type="ORF">DY000_02037584</name>
</gene>
<comment type="caution">
    <text evidence="1">The sequence shown here is derived from an EMBL/GenBank/DDBJ whole genome shotgun (WGS) entry which is preliminary data.</text>
</comment>
<organism evidence="1 2">
    <name type="scientific">Brassica cretica</name>
    <name type="common">Mustard</name>
    <dbReference type="NCBI Taxonomy" id="69181"/>
    <lineage>
        <taxon>Eukaryota</taxon>
        <taxon>Viridiplantae</taxon>
        <taxon>Streptophyta</taxon>
        <taxon>Embryophyta</taxon>
        <taxon>Tracheophyta</taxon>
        <taxon>Spermatophyta</taxon>
        <taxon>Magnoliopsida</taxon>
        <taxon>eudicotyledons</taxon>
        <taxon>Gunneridae</taxon>
        <taxon>Pentapetalae</taxon>
        <taxon>rosids</taxon>
        <taxon>malvids</taxon>
        <taxon>Brassicales</taxon>
        <taxon>Brassicaceae</taxon>
        <taxon>Brassiceae</taxon>
        <taxon>Brassica</taxon>
    </lineage>
</organism>
<proteinExistence type="predicted"/>
<keyword evidence="2" id="KW-1185">Reference proteome</keyword>
<dbReference type="Proteomes" id="UP000266723">
    <property type="component" value="Unassembled WGS sequence"/>
</dbReference>
<protein>
    <submittedName>
        <fullName evidence="1">Uncharacterized protein</fullName>
    </submittedName>
</protein>
<dbReference type="EMBL" id="QGKV02001507">
    <property type="protein sequence ID" value="KAF3527550.1"/>
    <property type="molecule type" value="Genomic_DNA"/>
</dbReference>
<name>A0ABQ7B5V5_BRACR</name>
<evidence type="ECO:0000313" key="2">
    <source>
        <dbReference type="Proteomes" id="UP000266723"/>
    </source>
</evidence>
<reference evidence="1 2" key="1">
    <citation type="journal article" date="2020" name="BMC Genomics">
        <title>Intraspecific diversification of the crop wild relative Brassica cretica Lam. using demographic model selection.</title>
        <authorList>
            <person name="Kioukis A."/>
            <person name="Michalopoulou V.A."/>
            <person name="Briers L."/>
            <person name="Pirintsos S."/>
            <person name="Studholme D.J."/>
            <person name="Pavlidis P."/>
            <person name="Sarris P.F."/>
        </authorList>
    </citation>
    <scope>NUCLEOTIDE SEQUENCE [LARGE SCALE GENOMIC DNA]</scope>
    <source>
        <strain evidence="2">cv. PFS-1207/04</strain>
    </source>
</reference>
<sequence length="161" mass="17523">MRRFALAHTFSLTLFLVCFCSYLLPLVRYVGHPRGRASPTKISRPESEVVWLSGVATRVERWWLVQGSVFRVIEGLKFSSFGSFVDELIARVEVTAAPSPDLVSILLDRPCRGLFQGVVSEIRMVAPLGVLVSRSLMSDVVCALEVALLGGASQAGGLSNV</sequence>